<proteinExistence type="predicted"/>
<feature type="domain" description="Solute-binding protein family 3/N-terminal" evidence="3">
    <location>
        <begin position="25"/>
        <end position="250"/>
    </location>
</feature>
<dbReference type="SUPFAM" id="SSF53850">
    <property type="entry name" value="Periplasmic binding protein-like II"/>
    <property type="match status" value="1"/>
</dbReference>
<dbReference type="PANTHER" id="PTHR35936">
    <property type="entry name" value="MEMBRANE-BOUND LYTIC MUREIN TRANSGLYCOSYLASE F"/>
    <property type="match status" value="1"/>
</dbReference>
<keyword evidence="1 2" id="KW-0732">Signal</keyword>
<dbReference type="PANTHER" id="PTHR35936:SF6">
    <property type="entry name" value="AMINO ACID ABC TRANSPORTER SUBSTRATE-BINDING PAAT FAMILY PROTEIN"/>
    <property type="match status" value="1"/>
</dbReference>
<dbReference type="RefSeq" id="WP_093383181.1">
    <property type="nucleotide sequence ID" value="NZ_FOTW01000004.1"/>
</dbReference>
<gene>
    <name evidence="4" type="ORF">SAMN02982985_00508</name>
</gene>
<protein>
    <submittedName>
        <fullName evidence="4">Polar amino acid transport system substrate-binding protein</fullName>
    </submittedName>
</protein>
<organism evidence="4 5">
    <name type="scientific">Rugamonas rubra</name>
    <dbReference type="NCBI Taxonomy" id="758825"/>
    <lineage>
        <taxon>Bacteria</taxon>
        <taxon>Pseudomonadati</taxon>
        <taxon>Pseudomonadota</taxon>
        <taxon>Betaproteobacteria</taxon>
        <taxon>Burkholderiales</taxon>
        <taxon>Oxalobacteraceae</taxon>
        <taxon>Telluria group</taxon>
        <taxon>Rugamonas</taxon>
    </lineage>
</organism>
<evidence type="ECO:0000256" key="2">
    <source>
        <dbReference type="SAM" id="SignalP"/>
    </source>
</evidence>
<sequence>MQRKILAPLLGLLLGLPLADCRAQQVVIGAEDDWAPYSSNVDGQARGFAVDVVREAYAAVGLKVTFRVLPYVRCMAMARLGEIAGCFDAVPNHLIAERYLWHDKPLFSTRMNVYALAGSTEHGLHARDFEGKTVGVTRDYEYGDEFDLNQKIVREVGTKNEQGFRKLLAGRMQYMAAEERIARALFVRYPAQFCGKFKEVGTVATPGLYIAFSKHDPAAAGHLHKFNEGFALLHKSGRYKALEARWFAAPPSPCR</sequence>
<dbReference type="OrthoDB" id="245568at2"/>
<dbReference type="EMBL" id="FOTW01000004">
    <property type="protein sequence ID" value="SFL49936.1"/>
    <property type="molecule type" value="Genomic_DNA"/>
</dbReference>
<dbReference type="Pfam" id="PF00497">
    <property type="entry name" value="SBP_bac_3"/>
    <property type="match status" value="1"/>
</dbReference>
<evidence type="ECO:0000313" key="4">
    <source>
        <dbReference type="EMBL" id="SFL49936.1"/>
    </source>
</evidence>
<dbReference type="Gene3D" id="3.40.190.10">
    <property type="entry name" value="Periplasmic binding protein-like II"/>
    <property type="match status" value="2"/>
</dbReference>
<evidence type="ECO:0000259" key="3">
    <source>
        <dbReference type="SMART" id="SM00062"/>
    </source>
</evidence>
<feature type="signal peptide" evidence="2">
    <location>
        <begin position="1"/>
        <end position="19"/>
    </location>
</feature>
<dbReference type="SMART" id="SM00062">
    <property type="entry name" value="PBPb"/>
    <property type="match status" value="1"/>
</dbReference>
<evidence type="ECO:0000313" key="5">
    <source>
        <dbReference type="Proteomes" id="UP000199470"/>
    </source>
</evidence>
<dbReference type="InterPro" id="IPR001638">
    <property type="entry name" value="Solute-binding_3/MltF_N"/>
</dbReference>
<name>A0A1I4I8A6_9BURK</name>
<accession>A0A1I4I8A6</accession>
<evidence type="ECO:0000256" key="1">
    <source>
        <dbReference type="ARBA" id="ARBA00022729"/>
    </source>
</evidence>
<feature type="chain" id="PRO_5011504646" evidence="2">
    <location>
        <begin position="20"/>
        <end position="255"/>
    </location>
</feature>
<dbReference type="STRING" id="758825.SAMN02982985_00508"/>
<reference evidence="4 5" key="1">
    <citation type="submission" date="2016-10" db="EMBL/GenBank/DDBJ databases">
        <authorList>
            <person name="de Groot N.N."/>
        </authorList>
    </citation>
    <scope>NUCLEOTIDE SEQUENCE [LARGE SCALE GENOMIC DNA]</scope>
    <source>
        <strain evidence="4 5">ATCC 43154</strain>
    </source>
</reference>
<keyword evidence="5" id="KW-1185">Reference proteome</keyword>
<dbReference type="Proteomes" id="UP000199470">
    <property type="component" value="Unassembled WGS sequence"/>
</dbReference>
<dbReference type="AlphaFoldDB" id="A0A1I4I8A6"/>